<accession>A0A454JI79</accession>
<proteinExistence type="predicted"/>
<keyword evidence="1" id="KW-0732">Signal</keyword>
<reference evidence="2 3" key="1">
    <citation type="submission" date="2018-10" db="EMBL/GenBank/DDBJ databases">
        <title>Draft genome sequence of Aquitalea MWU14-2217 isolated from a wild cranberry bog in Provincetown, Massachusetts.</title>
        <authorList>
            <person name="Ebadzadsahrai G."/>
            <person name="Soby S."/>
        </authorList>
    </citation>
    <scope>NUCLEOTIDE SEQUENCE [LARGE SCALE GENOMIC DNA]</scope>
    <source>
        <strain evidence="2 3">MWU14-2217</strain>
    </source>
</reference>
<evidence type="ECO:0000256" key="1">
    <source>
        <dbReference type="SAM" id="SignalP"/>
    </source>
</evidence>
<gene>
    <name evidence="2" type="ORF">EAY64_11030</name>
</gene>
<dbReference type="Proteomes" id="UP000274139">
    <property type="component" value="Unassembled WGS sequence"/>
</dbReference>
<evidence type="ECO:0000313" key="2">
    <source>
        <dbReference type="EMBL" id="RMC97183.1"/>
    </source>
</evidence>
<feature type="chain" id="PRO_5019310353" description="DUF3828 domain-containing protein" evidence="1">
    <location>
        <begin position="23"/>
        <end position="130"/>
    </location>
</feature>
<keyword evidence="3" id="KW-1185">Reference proteome</keyword>
<dbReference type="EMBL" id="RFAR01000043">
    <property type="protein sequence ID" value="RMC97183.1"/>
    <property type="molecule type" value="Genomic_DNA"/>
</dbReference>
<evidence type="ECO:0000313" key="3">
    <source>
        <dbReference type="Proteomes" id="UP000274139"/>
    </source>
</evidence>
<protein>
    <recommendedName>
        <fullName evidence="4">DUF3828 domain-containing protein</fullName>
    </recommendedName>
</protein>
<comment type="caution">
    <text evidence="2">The sequence shown here is derived from an EMBL/GenBank/DDBJ whole genome shotgun (WGS) entry which is preliminary data.</text>
</comment>
<dbReference type="RefSeq" id="WP_103524810.1">
    <property type="nucleotide sequence ID" value="NZ_JAIZDC010000012.1"/>
</dbReference>
<evidence type="ECO:0008006" key="4">
    <source>
        <dbReference type="Google" id="ProtNLM"/>
    </source>
</evidence>
<sequence length="130" mass="14895">MKTALRLLLLLCSLFISPAAWAYTDEGRLPFAGLPGELPAELALRFVRQRLGQEGLIDYPHFRLIQHSPAPAFDRADITLIREGLQDDSVQAIRQQLQLRHHDGRWEIDAIHEDFSCYRGKPGWTRHPCP</sequence>
<dbReference type="AlphaFoldDB" id="A0A454JI79"/>
<feature type="signal peptide" evidence="1">
    <location>
        <begin position="1"/>
        <end position="22"/>
    </location>
</feature>
<name>A0A454JI79_9NEIS</name>
<organism evidence="2 3">
    <name type="scientific">Aquitalea palustris</name>
    <dbReference type="NCBI Taxonomy" id="2480983"/>
    <lineage>
        <taxon>Bacteria</taxon>
        <taxon>Pseudomonadati</taxon>
        <taxon>Pseudomonadota</taxon>
        <taxon>Betaproteobacteria</taxon>
        <taxon>Neisseriales</taxon>
        <taxon>Chromobacteriaceae</taxon>
        <taxon>Aquitalea</taxon>
    </lineage>
</organism>
<dbReference type="OrthoDB" id="8594570at2"/>